<evidence type="ECO:0000256" key="5">
    <source>
        <dbReference type="ARBA" id="ARBA00022695"/>
    </source>
</evidence>
<evidence type="ECO:0000313" key="14">
    <source>
        <dbReference type="Proteomes" id="UP000268321"/>
    </source>
</evidence>
<evidence type="ECO:0000256" key="3">
    <source>
        <dbReference type="ARBA" id="ARBA00022516"/>
    </source>
</evidence>
<dbReference type="InterPro" id="IPR004821">
    <property type="entry name" value="Cyt_trans-like"/>
</dbReference>
<keyword evidence="7" id="KW-0594">Phospholipid biosynthesis</keyword>
<keyword evidence="3" id="KW-0444">Lipid biosynthesis</keyword>
<evidence type="ECO:0000313" key="13">
    <source>
        <dbReference type="EMBL" id="RKP32242.1"/>
    </source>
</evidence>
<dbReference type="GO" id="GO:0006646">
    <property type="term" value="P:phosphatidylethanolamine biosynthetic process"/>
    <property type="evidence" value="ECO:0007669"/>
    <property type="project" value="UniProtKB-UniPathway"/>
</dbReference>
<dbReference type="EMBL" id="ML004433">
    <property type="protein sequence ID" value="RKP32242.1"/>
    <property type="molecule type" value="Genomic_DNA"/>
</dbReference>
<protein>
    <recommendedName>
        <fullName evidence="10">ethanolamine-phosphate cytidylyltransferase</fullName>
        <ecNumber evidence="10">2.7.7.14</ecNumber>
    </recommendedName>
    <alternativeName>
        <fullName evidence="11">CTP:phosphoethanolamine cytidylyltransferase</fullName>
    </alternativeName>
</protein>
<evidence type="ECO:0000259" key="12">
    <source>
        <dbReference type="Pfam" id="PF01467"/>
    </source>
</evidence>
<dbReference type="NCBIfam" id="TIGR00125">
    <property type="entry name" value="cyt_tran_rel"/>
    <property type="match status" value="2"/>
</dbReference>
<accession>A0A4P9ZIF2</accession>
<dbReference type="AlphaFoldDB" id="A0A4P9ZIF2"/>
<feature type="domain" description="Cytidyltransferase-like" evidence="12">
    <location>
        <begin position="220"/>
        <end position="327"/>
    </location>
</feature>
<dbReference type="InterPro" id="IPR041723">
    <property type="entry name" value="CCT"/>
</dbReference>
<evidence type="ECO:0000256" key="10">
    <source>
        <dbReference type="ARBA" id="ARBA00024221"/>
    </source>
</evidence>
<comment type="pathway">
    <text evidence="9">Phospholipid metabolism; phosphatidylethanolamine biosynthesis; phosphatidylethanolamine from ethanolamine: step 2/3.</text>
</comment>
<sequence>MFERPEGIENCRIWVDGCFDFAHHGHAGAMLQARQLGKELYVGVHSDEDILLNKGPVVMKLVERMTAVNACKWSTRAIAGAPYVTDPAVVKEHGCDYVVHGNDITSDANGEDCYKAVKDMGVFVVVRRTPNISTTDLVSRMLLVSKAHHFRVIRDASRVLEHELFADDALDRFRMYALDETGHAPHSAVLVYVDSAPSLTQVISASDAVQTRMQRSVVYVDGGFDLFHPGHIEALRLVREYADKSGLAVVVGLHDDHTINEYKGMNYPIMSLFERSLCVLQCRFVDCILIGAPYVPTPDFLEKLPVPVDAVFHGATPIDQRVYYRIQPLMRAIPAHKFDDMNTESIVNRVLENKAAYEERQRRKGWKSEVERRIREEGLARGAQS</sequence>
<feature type="domain" description="Cytidyltransferase-like" evidence="12">
    <location>
        <begin position="15"/>
        <end position="138"/>
    </location>
</feature>
<evidence type="ECO:0000256" key="11">
    <source>
        <dbReference type="ARBA" id="ARBA00031473"/>
    </source>
</evidence>
<name>A0A4P9ZIF2_9ASCO</name>
<keyword evidence="8" id="KW-1208">Phospholipid metabolism</keyword>
<dbReference type="InterPro" id="IPR014729">
    <property type="entry name" value="Rossmann-like_a/b/a_fold"/>
</dbReference>
<evidence type="ECO:0000256" key="9">
    <source>
        <dbReference type="ARBA" id="ARBA00024191"/>
    </source>
</evidence>
<dbReference type="Gene3D" id="3.40.50.620">
    <property type="entry name" value="HUPs"/>
    <property type="match status" value="2"/>
</dbReference>
<dbReference type="UniPathway" id="UPA00558">
    <property type="reaction ID" value="UER00742"/>
</dbReference>
<evidence type="ECO:0000256" key="6">
    <source>
        <dbReference type="ARBA" id="ARBA00023098"/>
    </source>
</evidence>
<evidence type="ECO:0000256" key="4">
    <source>
        <dbReference type="ARBA" id="ARBA00022679"/>
    </source>
</evidence>
<dbReference type="InterPro" id="IPR044608">
    <property type="entry name" value="Ect1/PCYT2"/>
</dbReference>
<evidence type="ECO:0000256" key="2">
    <source>
        <dbReference type="ARBA" id="ARBA00010101"/>
    </source>
</evidence>
<comment type="pathway">
    <text evidence="1">Lipid metabolism.</text>
</comment>
<dbReference type="Pfam" id="PF01467">
    <property type="entry name" value="CTP_transf_like"/>
    <property type="match status" value="2"/>
</dbReference>
<dbReference type="EC" id="2.7.7.14" evidence="10"/>
<evidence type="ECO:0000256" key="8">
    <source>
        <dbReference type="ARBA" id="ARBA00023264"/>
    </source>
</evidence>
<dbReference type="CDD" id="cd02174">
    <property type="entry name" value="CCT"/>
    <property type="match status" value="1"/>
</dbReference>
<dbReference type="SUPFAM" id="SSF52374">
    <property type="entry name" value="Nucleotidylyl transferase"/>
    <property type="match status" value="2"/>
</dbReference>
<gene>
    <name evidence="13" type="ORF">METBISCDRAFT_12678</name>
</gene>
<dbReference type="PANTHER" id="PTHR45780">
    <property type="entry name" value="ETHANOLAMINE-PHOSPHATE CYTIDYLYLTRANSFERASE"/>
    <property type="match status" value="1"/>
</dbReference>
<keyword evidence="5" id="KW-0548">Nucleotidyltransferase</keyword>
<organism evidence="13 14">
    <name type="scientific">Metschnikowia bicuspidata</name>
    <dbReference type="NCBI Taxonomy" id="27322"/>
    <lineage>
        <taxon>Eukaryota</taxon>
        <taxon>Fungi</taxon>
        <taxon>Dikarya</taxon>
        <taxon>Ascomycota</taxon>
        <taxon>Saccharomycotina</taxon>
        <taxon>Pichiomycetes</taxon>
        <taxon>Metschnikowiaceae</taxon>
        <taxon>Metschnikowia</taxon>
    </lineage>
</organism>
<evidence type="ECO:0000256" key="1">
    <source>
        <dbReference type="ARBA" id="ARBA00005189"/>
    </source>
</evidence>
<evidence type="ECO:0000256" key="7">
    <source>
        <dbReference type="ARBA" id="ARBA00023209"/>
    </source>
</evidence>
<dbReference type="Proteomes" id="UP000268321">
    <property type="component" value="Unassembled WGS sequence"/>
</dbReference>
<reference evidence="14" key="1">
    <citation type="journal article" date="2018" name="Nat. Microbiol.">
        <title>Leveraging single-cell genomics to expand the fungal tree of life.</title>
        <authorList>
            <person name="Ahrendt S.R."/>
            <person name="Quandt C.A."/>
            <person name="Ciobanu D."/>
            <person name="Clum A."/>
            <person name="Salamov A."/>
            <person name="Andreopoulos B."/>
            <person name="Cheng J.F."/>
            <person name="Woyke T."/>
            <person name="Pelin A."/>
            <person name="Henrissat B."/>
            <person name="Reynolds N.K."/>
            <person name="Benny G.L."/>
            <person name="Smith M.E."/>
            <person name="James T.Y."/>
            <person name="Grigoriev I.V."/>
        </authorList>
    </citation>
    <scope>NUCLEOTIDE SEQUENCE [LARGE SCALE GENOMIC DNA]</scope>
    <source>
        <strain evidence="14">Baker2002</strain>
    </source>
</reference>
<comment type="similarity">
    <text evidence="2">Belongs to the cytidylyltransferase family.</text>
</comment>
<keyword evidence="14" id="KW-1185">Reference proteome</keyword>
<dbReference type="OrthoDB" id="40021at2759"/>
<keyword evidence="4 13" id="KW-0808">Transferase</keyword>
<dbReference type="GO" id="GO:0004306">
    <property type="term" value="F:ethanolamine-phosphate cytidylyltransferase activity"/>
    <property type="evidence" value="ECO:0007669"/>
    <property type="project" value="UniProtKB-EC"/>
</dbReference>
<dbReference type="PANTHER" id="PTHR45780:SF2">
    <property type="entry name" value="ETHANOLAMINE-PHOSPHATE CYTIDYLYLTRANSFERASE"/>
    <property type="match status" value="1"/>
</dbReference>
<dbReference type="GO" id="GO:0005737">
    <property type="term" value="C:cytoplasm"/>
    <property type="evidence" value="ECO:0007669"/>
    <property type="project" value="TreeGrafter"/>
</dbReference>
<proteinExistence type="inferred from homology"/>
<keyword evidence="6" id="KW-0443">Lipid metabolism</keyword>